<dbReference type="InterPro" id="IPR020004">
    <property type="entry name" value="UDP-GlcNAc_Epase"/>
</dbReference>
<evidence type="ECO:0000313" key="3">
    <source>
        <dbReference type="Proteomes" id="UP000000238"/>
    </source>
</evidence>
<gene>
    <name evidence="2" type="ordered locus">HCH_04836</name>
</gene>
<dbReference type="CDD" id="cd03786">
    <property type="entry name" value="GTB_UDP-GlcNAc_2-Epimerase"/>
    <property type="match status" value="1"/>
</dbReference>
<dbReference type="AlphaFoldDB" id="Q2SCU4"/>
<dbReference type="STRING" id="349521.HCH_04836"/>
<organism evidence="2 3">
    <name type="scientific">Hahella chejuensis (strain KCTC 2396)</name>
    <dbReference type="NCBI Taxonomy" id="349521"/>
    <lineage>
        <taxon>Bacteria</taxon>
        <taxon>Pseudomonadati</taxon>
        <taxon>Pseudomonadota</taxon>
        <taxon>Gammaproteobacteria</taxon>
        <taxon>Oceanospirillales</taxon>
        <taxon>Hahellaceae</taxon>
        <taxon>Hahella</taxon>
    </lineage>
</organism>
<dbReference type="PANTHER" id="PTHR43174">
    <property type="entry name" value="UDP-N-ACETYLGLUCOSAMINE 2-EPIMERASE"/>
    <property type="match status" value="1"/>
</dbReference>
<reference evidence="2 3" key="1">
    <citation type="journal article" date="2005" name="Nucleic Acids Res.">
        <title>Genomic blueprint of Hahella chejuensis, a marine microbe producing an algicidal agent.</title>
        <authorList>
            <person name="Jeong H."/>
            <person name="Yim J.H."/>
            <person name="Lee C."/>
            <person name="Choi S.-H."/>
            <person name="Park Y.K."/>
            <person name="Yoon S.H."/>
            <person name="Hur C.-G."/>
            <person name="Kang H.-Y."/>
            <person name="Kim D."/>
            <person name="Lee H.H."/>
            <person name="Park K.H."/>
            <person name="Park S.-H."/>
            <person name="Park H.-S."/>
            <person name="Lee H.K."/>
            <person name="Oh T.K."/>
            <person name="Kim J.F."/>
        </authorList>
    </citation>
    <scope>NUCLEOTIDE SEQUENCE [LARGE SCALE GENOMIC DNA]</scope>
    <source>
        <strain evidence="2 3">KCTC 2396</strain>
    </source>
</reference>
<name>Q2SCU4_HAHCH</name>
<dbReference type="Pfam" id="PF02350">
    <property type="entry name" value="Epimerase_2"/>
    <property type="match status" value="1"/>
</dbReference>
<dbReference type="RefSeq" id="WP_011398595.1">
    <property type="nucleotide sequence ID" value="NC_007645.1"/>
</dbReference>
<keyword evidence="3" id="KW-1185">Reference proteome</keyword>
<dbReference type="SUPFAM" id="SSF53756">
    <property type="entry name" value="UDP-Glycosyltransferase/glycogen phosphorylase"/>
    <property type="match status" value="1"/>
</dbReference>
<accession>Q2SCU4</accession>
<dbReference type="HOGENOM" id="CLU_061127_0_0_6"/>
<dbReference type="InterPro" id="IPR029767">
    <property type="entry name" value="WecB-like"/>
</dbReference>
<feature type="domain" description="UDP-N-acetylglucosamine 2-epimerase" evidence="1">
    <location>
        <begin position="26"/>
        <end position="373"/>
    </location>
</feature>
<dbReference type="NCBIfam" id="TIGR03568">
    <property type="entry name" value="NeuC_NnaA"/>
    <property type="match status" value="1"/>
</dbReference>
<evidence type="ECO:0000259" key="1">
    <source>
        <dbReference type="Pfam" id="PF02350"/>
    </source>
</evidence>
<sequence length="394" mass="42779">MTTARRKICVVTGARADYGLLYWLLKEIEADDALTLQLVATGMHLSPEFGSTWKQIEADGFHLSEKVEMLLSGDSPQAISKSVGLGVIGLADAYARLQPDLLVLLGDRFEALAAAQAAMLARIPIAHIHGGELTEGAVDDSIRHAITKMSQLHFVAAEAYRRRVIQLGENPQRVFNVGAPGVENIRRLPLLSKDEVAARLNVHMDRPVLLITYHPETLSETAPVESMRTLLSALDEYPDAVKIFTYPNADAYGRELIDCLHRYQERHGDNVVVSSSLGPLLYLSVMRCADAVVGNSSSGLIEAPALGRPTVNIGGRQGGRLQAASVIQCEEERASIVQGIARALEPEFLASLNGMTPPYGGGDTARQITEVLKQAPLKALLLKPFYDLPQGDEE</sequence>
<dbReference type="Proteomes" id="UP000000238">
    <property type="component" value="Chromosome"/>
</dbReference>
<dbReference type="PANTHER" id="PTHR43174:SF3">
    <property type="entry name" value="UDP-N-ACETYLGLUCOSAMINE 2-EPIMERASE"/>
    <property type="match status" value="1"/>
</dbReference>
<dbReference type="GO" id="GO:0004553">
    <property type="term" value="F:hydrolase activity, hydrolyzing O-glycosyl compounds"/>
    <property type="evidence" value="ECO:0007669"/>
    <property type="project" value="InterPro"/>
</dbReference>
<dbReference type="eggNOG" id="COG0381">
    <property type="taxonomic scope" value="Bacteria"/>
</dbReference>
<dbReference type="GO" id="GO:0006047">
    <property type="term" value="P:UDP-N-acetylglucosamine metabolic process"/>
    <property type="evidence" value="ECO:0007669"/>
    <property type="project" value="InterPro"/>
</dbReference>
<dbReference type="EMBL" id="CP000155">
    <property type="protein sequence ID" value="ABC31530.1"/>
    <property type="molecule type" value="Genomic_DNA"/>
</dbReference>
<protein>
    <submittedName>
        <fullName evidence="2">UDP-N-acetylglucosamine 2-epimerase</fullName>
    </submittedName>
</protein>
<dbReference type="Gene3D" id="3.40.50.2000">
    <property type="entry name" value="Glycogen Phosphorylase B"/>
    <property type="match status" value="2"/>
</dbReference>
<dbReference type="InterPro" id="IPR003331">
    <property type="entry name" value="UDP_GlcNAc_Epimerase_2_dom"/>
</dbReference>
<proteinExistence type="predicted"/>
<dbReference type="KEGG" id="hch:HCH_04836"/>
<evidence type="ECO:0000313" key="2">
    <source>
        <dbReference type="EMBL" id="ABC31530.1"/>
    </source>
</evidence>
<dbReference type="OrthoDB" id="9803238at2"/>